<proteinExistence type="predicted"/>
<dbReference type="AlphaFoldDB" id="A0A6A6YH12"/>
<dbReference type="Gene3D" id="2.60.120.920">
    <property type="match status" value="1"/>
</dbReference>
<dbReference type="InterPro" id="IPR043136">
    <property type="entry name" value="B30.2/SPRY_sf"/>
</dbReference>
<reference evidence="4" key="3">
    <citation type="submission" date="2025-04" db="UniProtKB">
        <authorList>
            <consortium name="RefSeq"/>
        </authorList>
    </citation>
    <scope>IDENTIFICATION</scope>
    <source>
        <strain evidence="4">CBS 304.34</strain>
    </source>
</reference>
<dbReference type="InterPro" id="IPR044736">
    <property type="entry name" value="Gid1/RanBPM/SPLA_SPRY"/>
</dbReference>
<keyword evidence="3" id="KW-1185">Reference proteome</keyword>
<dbReference type="Proteomes" id="UP000504636">
    <property type="component" value="Unplaced"/>
</dbReference>
<dbReference type="SUPFAM" id="SSF49899">
    <property type="entry name" value="Concanavalin A-like lectins/glucanases"/>
    <property type="match status" value="1"/>
</dbReference>
<sequence>MGIHKFWGSSNSDMGSRFKVEDDGLTVSFSALQDSADADIICLRADHPLPPRPFPPDDPKSVYFEMKIFETETQTDPDSKDSDLLPPELAIGLRGEFSDQSGAHVGWRTWTVGYHGDDGRVYEHNYPVSSDTGRKFGPGDTVGCGVDYSAEEYFFALRSEVIARRKNNIISRKMYPTVSQWRTACKIKVNFGDEHFLY</sequence>
<dbReference type="InterPro" id="IPR050618">
    <property type="entry name" value="Ubq-SigPath_Reg"/>
</dbReference>
<name>A0A6A6YH12_9PEZI</name>
<dbReference type="PANTHER" id="PTHR12864">
    <property type="entry name" value="RAN BINDING PROTEIN 9-RELATED"/>
    <property type="match status" value="1"/>
</dbReference>
<dbReference type="InterPro" id="IPR013320">
    <property type="entry name" value="ConA-like_dom_sf"/>
</dbReference>
<dbReference type="EMBL" id="MU003705">
    <property type="protein sequence ID" value="KAF2807187.1"/>
    <property type="molecule type" value="Genomic_DNA"/>
</dbReference>
<dbReference type="InterPro" id="IPR001870">
    <property type="entry name" value="B30.2/SPRY"/>
</dbReference>
<protein>
    <recommendedName>
        <fullName evidence="1">B30.2/SPRY domain-containing protein</fullName>
    </recommendedName>
</protein>
<reference evidence="4" key="2">
    <citation type="submission" date="2020-04" db="EMBL/GenBank/DDBJ databases">
        <authorList>
            <consortium name="NCBI Genome Project"/>
        </authorList>
    </citation>
    <scope>NUCLEOTIDE SEQUENCE</scope>
    <source>
        <strain evidence="4">CBS 304.34</strain>
    </source>
</reference>
<dbReference type="RefSeq" id="XP_033574151.1">
    <property type="nucleotide sequence ID" value="XM_033720477.1"/>
</dbReference>
<evidence type="ECO:0000313" key="2">
    <source>
        <dbReference type="EMBL" id="KAF2807187.1"/>
    </source>
</evidence>
<dbReference type="InterPro" id="IPR003877">
    <property type="entry name" value="SPRY_dom"/>
</dbReference>
<dbReference type="OrthoDB" id="341259at2759"/>
<evidence type="ECO:0000259" key="1">
    <source>
        <dbReference type="PROSITE" id="PS50188"/>
    </source>
</evidence>
<organism evidence="2">
    <name type="scientific">Mytilinidion resinicola</name>
    <dbReference type="NCBI Taxonomy" id="574789"/>
    <lineage>
        <taxon>Eukaryota</taxon>
        <taxon>Fungi</taxon>
        <taxon>Dikarya</taxon>
        <taxon>Ascomycota</taxon>
        <taxon>Pezizomycotina</taxon>
        <taxon>Dothideomycetes</taxon>
        <taxon>Pleosporomycetidae</taxon>
        <taxon>Mytilinidiales</taxon>
        <taxon>Mytilinidiaceae</taxon>
        <taxon>Mytilinidion</taxon>
    </lineage>
</organism>
<dbReference type="GeneID" id="54461370"/>
<dbReference type="CDD" id="cd12885">
    <property type="entry name" value="SPRY_RanBP_like"/>
    <property type="match status" value="1"/>
</dbReference>
<reference evidence="2 4" key="1">
    <citation type="journal article" date="2020" name="Stud. Mycol.">
        <title>101 Dothideomycetes genomes: a test case for predicting lifestyles and emergence of pathogens.</title>
        <authorList>
            <person name="Haridas S."/>
            <person name="Albert R."/>
            <person name="Binder M."/>
            <person name="Bloem J."/>
            <person name="Labutti K."/>
            <person name="Salamov A."/>
            <person name="Andreopoulos B."/>
            <person name="Baker S."/>
            <person name="Barry K."/>
            <person name="Bills G."/>
            <person name="Bluhm B."/>
            <person name="Cannon C."/>
            <person name="Castanera R."/>
            <person name="Culley D."/>
            <person name="Daum C."/>
            <person name="Ezra D."/>
            <person name="Gonzalez J."/>
            <person name="Henrissat B."/>
            <person name="Kuo A."/>
            <person name="Liang C."/>
            <person name="Lipzen A."/>
            <person name="Lutzoni F."/>
            <person name="Magnuson J."/>
            <person name="Mondo S."/>
            <person name="Nolan M."/>
            <person name="Ohm R."/>
            <person name="Pangilinan J."/>
            <person name="Park H.-J."/>
            <person name="Ramirez L."/>
            <person name="Alfaro M."/>
            <person name="Sun H."/>
            <person name="Tritt A."/>
            <person name="Yoshinaga Y."/>
            <person name="Zwiers L.-H."/>
            <person name="Turgeon B."/>
            <person name="Goodwin S."/>
            <person name="Spatafora J."/>
            <person name="Crous P."/>
            <person name="Grigoriev I."/>
        </authorList>
    </citation>
    <scope>NUCLEOTIDE SEQUENCE</scope>
    <source>
        <strain evidence="2 4">CBS 304.34</strain>
    </source>
</reference>
<dbReference type="Pfam" id="PF00622">
    <property type="entry name" value="SPRY"/>
    <property type="match status" value="1"/>
</dbReference>
<gene>
    <name evidence="2 4" type="ORF">BDZ99DRAFT_465114</name>
</gene>
<evidence type="ECO:0000313" key="3">
    <source>
        <dbReference type="Proteomes" id="UP000504636"/>
    </source>
</evidence>
<dbReference type="PROSITE" id="PS50188">
    <property type="entry name" value="B302_SPRY"/>
    <property type="match status" value="1"/>
</dbReference>
<evidence type="ECO:0000313" key="4">
    <source>
        <dbReference type="RefSeq" id="XP_033574151.1"/>
    </source>
</evidence>
<accession>A0A6A6YH12</accession>
<dbReference type="SMART" id="SM00449">
    <property type="entry name" value="SPRY"/>
    <property type="match status" value="1"/>
</dbReference>
<feature type="domain" description="B30.2/SPRY" evidence="1">
    <location>
        <begin position="1"/>
        <end position="196"/>
    </location>
</feature>